<organismHost>
    <name type="scientific">Synechococcus</name>
    <dbReference type="NCBI Taxonomy" id="1129"/>
</organismHost>
<dbReference type="Proteomes" id="UP000000994">
    <property type="component" value="Segment"/>
</dbReference>
<sequence length="218" mass="25898">MTEPYPDEMFEEAERREAANRALNALDNLYRDNCDALEMLSEIERKERVDPIQTAVCAIGKYSDALKELRKIEHEELFEELEAKKKENFQLVADACMKEYEEKYDRDVFPVDEHWVYMIGEYYGTGEGQTTCIMMTQATPYGDDYSGENKYVPVNSKQYRAVREFHKQFGTWYLHGLKFLSKEDFFAEYSYYIPPVMMNLSNKSCFKDFYTRVHYNFS</sequence>
<dbReference type="KEGG" id="vg:3260370"/>
<reference evidence="1 2" key="1">
    <citation type="journal article" date="2004" name="Proc. Natl. Acad. Sci. U.S.A.">
        <title>Genetic organization of the psbAD region in phages infecting marine Synechococcus strains.</title>
        <authorList>
            <person name="Millard A."/>
            <person name="Clokie M.R."/>
            <person name="Shub D.A."/>
            <person name="Mann N.H."/>
        </authorList>
    </citation>
    <scope>NUCLEOTIDE SEQUENCE [LARGE SCALE GENOMIC DNA]</scope>
</reference>
<reference evidence="1 2" key="2">
    <citation type="journal article" date="2005" name="J. Bacteriol.">
        <title>The genome of S-PM2, a 'photosynthetic' T4-type bacteriophage that infects marine Synechococcus strains.</title>
        <authorList>
            <person name="Mann N.H."/>
            <person name="Clokie M.R."/>
            <person name="Millard A."/>
            <person name="Cook A."/>
            <person name="Wilson W.H."/>
            <person name="Wheatley P.J."/>
            <person name="Letarov A."/>
            <person name="Krisch H.M."/>
        </authorList>
    </citation>
    <scope>NUCLEOTIDE SEQUENCE</scope>
</reference>
<dbReference type="RefSeq" id="YP_195083.1">
    <property type="nucleotide sequence ID" value="NC_006820.1"/>
</dbReference>
<proteinExistence type="predicted"/>
<keyword evidence="2" id="KW-1185">Reference proteome</keyword>
<organism evidence="1 2">
    <name type="scientific">Synechococcus phage S-PM2</name>
    <dbReference type="NCBI Taxonomy" id="238854"/>
    <lineage>
        <taxon>Viruses</taxon>
        <taxon>Duplodnaviria</taxon>
        <taxon>Heunggongvirae</taxon>
        <taxon>Uroviricota</taxon>
        <taxon>Caudoviricetes</taxon>
        <taxon>Pantevenvirales</taxon>
        <taxon>Kyanoviridae</taxon>
        <taxon>Nodensvirus</taxon>
        <taxon>Nodensvirus spm2</taxon>
    </lineage>
</organism>
<evidence type="ECO:0000313" key="2">
    <source>
        <dbReference type="Proteomes" id="UP000000994"/>
    </source>
</evidence>
<gene>
    <name evidence="1" type="ORF">S-PM2p049</name>
</gene>
<evidence type="ECO:0000313" key="1">
    <source>
        <dbReference type="EMBL" id="CAF34113.1"/>
    </source>
</evidence>
<accession>Q5GQY7</accession>
<name>Q5GQY7_BPSYP</name>
<dbReference type="GeneID" id="3260370"/>
<protein>
    <submittedName>
        <fullName evidence="1">Hypothetical-Protein belonging to T4-LIKE GC: 794</fullName>
    </submittedName>
</protein>
<dbReference type="EMBL" id="AJ630128">
    <property type="protein sequence ID" value="CAF34113.1"/>
    <property type="molecule type" value="Genomic_DNA"/>
</dbReference>